<evidence type="ECO:0000313" key="1">
    <source>
        <dbReference type="EMBL" id="CAF1659336.1"/>
    </source>
</evidence>
<organism evidence="1 3">
    <name type="scientific">Didymodactylos carnosus</name>
    <dbReference type="NCBI Taxonomy" id="1234261"/>
    <lineage>
        <taxon>Eukaryota</taxon>
        <taxon>Metazoa</taxon>
        <taxon>Spiralia</taxon>
        <taxon>Gnathifera</taxon>
        <taxon>Rotifera</taxon>
        <taxon>Eurotatoria</taxon>
        <taxon>Bdelloidea</taxon>
        <taxon>Philodinida</taxon>
        <taxon>Philodinidae</taxon>
        <taxon>Didymodactylos</taxon>
    </lineage>
</organism>
<keyword evidence="3" id="KW-1185">Reference proteome</keyword>
<dbReference type="Proteomes" id="UP000663829">
    <property type="component" value="Unassembled WGS sequence"/>
</dbReference>
<evidence type="ECO:0000313" key="3">
    <source>
        <dbReference type="Proteomes" id="UP000663829"/>
    </source>
</evidence>
<sequence>RQIYDYKITDWDNYRTELNKVDWIQLANQHQSLDQQVI</sequence>
<dbReference type="EMBL" id="CAJOBC010128388">
    <property type="protein sequence ID" value="CAF4603532.1"/>
    <property type="molecule type" value="Genomic_DNA"/>
</dbReference>
<gene>
    <name evidence="1" type="ORF">GPM918_LOCUS45912</name>
    <name evidence="2" type="ORF">SRO942_LOCUS48948</name>
</gene>
<accession>A0A816FCV3</accession>
<protein>
    <submittedName>
        <fullName evidence="1">Uncharacterized protein</fullName>
    </submittedName>
</protein>
<name>A0A816FCV3_9BILA</name>
<comment type="caution">
    <text evidence="1">The sequence shown here is derived from an EMBL/GenBank/DDBJ whole genome shotgun (WGS) entry which is preliminary data.</text>
</comment>
<dbReference type="Proteomes" id="UP000681722">
    <property type="component" value="Unassembled WGS sequence"/>
</dbReference>
<evidence type="ECO:0000313" key="2">
    <source>
        <dbReference type="EMBL" id="CAF4603532.1"/>
    </source>
</evidence>
<feature type="non-terminal residue" evidence="1">
    <location>
        <position position="1"/>
    </location>
</feature>
<dbReference type="EMBL" id="CAJNOQ010055066">
    <property type="protein sequence ID" value="CAF1659336.1"/>
    <property type="molecule type" value="Genomic_DNA"/>
</dbReference>
<dbReference type="AlphaFoldDB" id="A0A816FCV3"/>
<proteinExistence type="predicted"/>
<reference evidence="1" key="1">
    <citation type="submission" date="2021-02" db="EMBL/GenBank/DDBJ databases">
        <authorList>
            <person name="Nowell W R."/>
        </authorList>
    </citation>
    <scope>NUCLEOTIDE SEQUENCE</scope>
</reference>